<feature type="non-terminal residue" evidence="2">
    <location>
        <position position="1"/>
    </location>
</feature>
<dbReference type="GO" id="GO:0050801">
    <property type="term" value="P:monoatomic ion homeostasis"/>
    <property type="evidence" value="ECO:0007669"/>
    <property type="project" value="TreeGrafter"/>
</dbReference>
<proteinExistence type="predicted"/>
<dbReference type="AlphaFoldDB" id="A0A815GZM6"/>
<protein>
    <recommendedName>
        <fullName evidence="1">Band 3 cytoplasmic domain-containing protein</fullName>
    </recommendedName>
</protein>
<dbReference type="Pfam" id="PF07565">
    <property type="entry name" value="Band_3_cyto"/>
    <property type="match status" value="1"/>
</dbReference>
<gene>
    <name evidence="2" type="ORF">GPM918_LOCUS30728</name>
    <name evidence="3" type="ORF">SRO942_LOCUS31354</name>
</gene>
<dbReference type="InterPro" id="IPR003020">
    <property type="entry name" value="HCO3_transpt_euk"/>
</dbReference>
<accession>A0A815GZM6</accession>
<dbReference type="EMBL" id="CAJOBC010062371">
    <property type="protein sequence ID" value="CAF4214210.1"/>
    <property type="molecule type" value="Genomic_DNA"/>
</dbReference>
<dbReference type="OrthoDB" id="1735926at2759"/>
<dbReference type="Gene3D" id="3.40.930.10">
    <property type="entry name" value="Mannitol-specific EII, Chain A"/>
    <property type="match status" value="1"/>
</dbReference>
<dbReference type="Proteomes" id="UP000663829">
    <property type="component" value="Unassembled WGS sequence"/>
</dbReference>
<dbReference type="PANTHER" id="PTHR11453:SF47">
    <property type="entry name" value="ANION EXCHANGE PROTEIN"/>
    <property type="match status" value="1"/>
</dbReference>
<name>A0A815GZM6_9BILA</name>
<dbReference type="Proteomes" id="UP000681722">
    <property type="component" value="Unassembled WGS sequence"/>
</dbReference>
<dbReference type="InterPro" id="IPR013769">
    <property type="entry name" value="Band3_cytoplasmic_dom"/>
</dbReference>
<keyword evidence="4" id="KW-1185">Reference proteome</keyword>
<dbReference type="SUPFAM" id="SSF55804">
    <property type="entry name" value="Phoshotransferase/anion transport protein"/>
    <property type="match status" value="1"/>
</dbReference>
<dbReference type="GO" id="GO:0005452">
    <property type="term" value="F:solute:inorganic anion antiporter activity"/>
    <property type="evidence" value="ECO:0007669"/>
    <property type="project" value="InterPro"/>
</dbReference>
<feature type="domain" description="Band 3 cytoplasmic" evidence="1">
    <location>
        <begin position="46"/>
        <end position="310"/>
    </location>
</feature>
<evidence type="ECO:0000313" key="2">
    <source>
        <dbReference type="EMBL" id="CAF1347268.1"/>
    </source>
</evidence>
<dbReference type="GO" id="GO:0008509">
    <property type="term" value="F:monoatomic anion transmembrane transporter activity"/>
    <property type="evidence" value="ECO:0007669"/>
    <property type="project" value="InterPro"/>
</dbReference>
<dbReference type="PANTHER" id="PTHR11453">
    <property type="entry name" value="ANION EXCHANGE PROTEIN"/>
    <property type="match status" value="1"/>
</dbReference>
<evidence type="ECO:0000259" key="1">
    <source>
        <dbReference type="Pfam" id="PF07565"/>
    </source>
</evidence>
<evidence type="ECO:0000313" key="3">
    <source>
        <dbReference type="EMBL" id="CAF4214210.1"/>
    </source>
</evidence>
<comment type="caution">
    <text evidence="2">The sequence shown here is derived from an EMBL/GenBank/DDBJ whole genome shotgun (WGS) entry which is preliminary data.</text>
</comment>
<sequence length="310" mass="35261">MPFVMVHVLVKTVFFHLELKLIIENVESSTKQRVFKLGIAEFDVPQLFCQLDLLRKQEAGEYSYWTEKARWLRFEETAESVLGRWSKPHVATLMQTAFLDLKKWLTSGVIILNLATTDNASLGQTIAQALMDKEYFTDVSNAQKLARILTLPHFHHHEKRSVTKTASAVSLAKSSGLIHASTSFVIHSKKGSSESLPKPASAQEMSLLEQEHKVQEDYPIKDPKLDKEYNVKLQRKLQRQSEGASILICPVDFVTEVTMVFVRLDNALELHGLLELKLHSRFIVLFMGPEQQERHLIQVGRAIATILTDD</sequence>
<dbReference type="EMBL" id="CAJNOQ010014725">
    <property type="protein sequence ID" value="CAF1347268.1"/>
    <property type="molecule type" value="Genomic_DNA"/>
</dbReference>
<dbReference type="GO" id="GO:0015701">
    <property type="term" value="P:bicarbonate transport"/>
    <property type="evidence" value="ECO:0007669"/>
    <property type="project" value="TreeGrafter"/>
</dbReference>
<dbReference type="InterPro" id="IPR016152">
    <property type="entry name" value="PTrfase/Anion_transptr"/>
</dbReference>
<evidence type="ECO:0000313" key="4">
    <source>
        <dbReference type="Proteomes" id="UP000663829"/>
    </source>
</evidence>
<reference evidence="2" key="1">
    <citation type="submission" date="2021-02" db="EMBL/GenBank/DDBJ databases">
        <authorList>
            <person name="Nowell W R."/>
        </authorList>
    </citation>
    <scope>NUCLEOTIDE SEQUENCE</scope>
</reference>
<dbReference type="GO" id="GO:0005886">
    <property type="term" value="C:plasma membrane"/>
    <property type="evidence" value="ECO:0007669"/>
    <property type="project" value="TreeGrafter"/>
</dbReference>
<organism evidence="2 4">
    <name type="scientific">Didymodactylos carnosus</name>
    <dbReference type="NCBI Taxonomy" id="1234261"/>
    <lineage>
        <taxon>Eukaryota</taxon>
        <taxon>Metazoa</taxon>
        <taxon>Spiralia</taxon>
        <taxon>Gnathifera</taxon>
        <taxon>Rotifera</taxon>
        <taxon>Eurotatoria</taxon>
        <taxon>Bdelloidea</taxon>
        <taxon>Philodinida</taxon>
        <taxon>Philodinidae</taxon>
        <taxon>Didymodactylos</taxon>
    </lineage>
</organism>